<dbReference type="EMBL" id="AMQN01009595">
    <property type="status" value="NOT_ANNOTATED_CDS"/>
    <property type="molecule type" value="Genomic_DNA"/>
</dbReference>
<accession>R7UA34</accession>
<dbReference type="InterPro" id="IPR050373">
    <property type="entry name" value="Fibrinogen_C-term_domain"/>
</dbReference>
<dbReference type="AlphaFoldDB" id="R7UA34"/>
<dbReference type="Gene3D" id="4.10.530.10">
    <property type="entry name" value="Gamma-fibrinogen Carboxyl Terminal Fragment, domain 2"/>
    <property type="match status" value="1"/>
</dbReference>
<keyword evidence="5" id="KW-1185">Reference proteome</keyword>
<proteinExistence type="predicted"/>
<dbReference type="InterPro" id="IPR036056">
    <property type="entry name" value="Fibrinogen-like_C"/>
</dbReference>
<keyword evidence="1" id="KW-1015">Disulfide bond</keyword>
<dbReference type="Proteomes" id="UP000014760">
    <property type="component" value="Unassembled WGS sequence"/>
</dbReference>
<dbReference type="PANTHER" id="PTHR19143">
    <property type="entry name" value="FIBRINOGEN/TENASCIN/ANGIOPOEITIN"/>
    <property type="match status" value="1"/>
</dbReference>
<evidence type="ECO:0000313" key="4">
    <source>
        <dbReference type="EnsemblMetazoa" id="CapteP37893"/>
    </source>
</evidence>
<dbReference type="OMA" id="TIMMIRS"/>
<reference evidence="4" key="3">
    <citation type="submission" date="2015-06" db="UniProtKB">
        <authorList>
            <consortium name="EnsemblMetazoa"/>
        </authorList>
    </citation>
    <scope>IDENTIFICATION</scope>
</reference>
<dbReference type="InterPro" id="IPR020837">
    <property type="entry name" value="Fibrinogen_CS"/>
</dbReference>
<feature type="domain" description="Fibrinogen C-terminal" evidence="2">
    <location>
        <begin position="1"/>
        <end position="173"/>
    </location>
</feature>
<dbReference type="PROSITE" id="PS00514">
    <property type="entry name" value="FIBRINOGEN_C_1"/>
    <property type="match status" value="1"/>
</dbReference>
<dbReference type="OrthoDB" id="7735550at2759"/>
<reference evidence="3 5" key="2">
    <citation type="journal article" date="2013" name="Nature">
        <title>Insights into bilaterian evolution from three spiralian genomes.</title>
        <authorList>
            <person name="Simakov O."/>
            <person name="Marletaz F."/>
            <person name="Cho S.J."/>
            <person name="Edsinger-Gonzales E."/>
            <person name="Havlak P."/>
            <person name="Hellsten U."/>
            <person name="Kuo D.H."/>
            <person name="Larsson T."/>
            <person name="Lv J."/>
            <person name="Arendt D."/>
            <person name="Savage R."/>
            <person name="Osoegawa K."/>
            <person name="de Jong P."/>
            <person name="Grimwood J."/>
            <person name="Chapman J.A."/>
            <person name="Shapiro H."/>
            <person name="Aerts A."/>
            <person name="Otillar R.P."/>
            <person name="Terry A.Y."/>
            <person name="Boore J.L."/>
            <person name="Grigoriev I.V."/>
            <person name="Lindberg D.R."/>
            <person name="Seaver E.C."/>
            <person name="Weisblat D.A."/>
            <person name="Putnam N.H."/>
            <person name="Rokhsar D.S."/>
        </authorList>
    </citation>
    <scope>NUCLEOTIDE SEQUENCE</scope>
    <source>
        <strain evidence="3 5">I ESC-2004</strain>
    </source>
</reference>
<feature type="non-terminal residue" evidence="3">
    <location>
        <position position="173"/>
    </location>
</feature>
<evidence type="ECO:0000313" key="5">
    <source>
        <dbReference type="Proteomes" id="UP000014760"/>
    </source>
</evidence>
<evidence type="ECO:0000256" key="1">
    <source>
        <dbReference type="ARBA" id="ARBA00023157"/>
    </source>
</evidence>
<dbReference type="SUPFAM" id="SSF56496">
    <property type="entry name" value="Fibrinogen C-terminal domain-like"/>
    <property type="match status" value="1"/>
</dbReference>
<dbReference type="PROSITE" id="PS51406">
    <property type="entry name" value="FIBRINOGEN_C_2"/>
    <property type="match status" value="1"/>
</dbReference>
<protein>
    <recommendedName>
        <fullName evidence="2">Fibrinogen C-terminal domain-containing protein</fullName>
    </recommendedName>
</protein>
<dbReference type="Gene3D" id="3.90.215.10">
    <property type="entry name" value="Gamma Fibrinogen, chain A, domain 1"/>
    <property type="match status" value="1"/>
</dbReference>
<evidence type="ECO:0000259" key="2">
    <source>
        <dbReference type="PROSITE" id="PS51406"/>
    </source>
</evidence>
<organism evidence="3">
    <name type="scientific">Capitella teleta</name>
    <name type="common">Polychaete worm</name>
    <dbReference type="NCBI Taxonomy" id="283909"/>
    <lineage>
        <taxon>Eukaryota</taxon>
        <taxon>Metazoa</taxon>
        <taxon>Spiralia</taxon>
        <taxon>Lophotrochozoa</taxon>
        <taxon>Annelida</taxon>
        <taxon>Polychaeta</taxon>
        <taxon>Sedentaria</taxon>
        <taxon>Scolecida</taxon>
        <taxon>Capitellidae</taxon>
        <taxon>Capitella</taxon>
    </lineage>
</organism>
<dbReference type="SMART" id="SM00186">
    <property type="entry name" value="FBG"/>
    <property type="match status" value="1"/>
</dbReference>
<dbReference type="EnsemblMetazoa" id="CapteT37893">
    <property type="protein sequence ID" value="CapteP37893"/>
    <property type="gene ID" value="CapteG37893"/>
</dbReference>
<gene>
    <name evidence="3" type="ORF">CAPTEDRAFT_37893</name>
</gene>
<dbReference type="EMBL" id="KB305767">
    <property type="protein sequence ID" value="ELU00678.1"/>
    <property type="molecule type" value="Genomic_DNA"/>
</dbReference>
<sequence length="173" mass="19223">GVYKIKLEKGPYVDVYCKEGFTLIQKRSSKELDFNKTWEEYKAGFGSVNGDYWMGLEMIHIMTNKSNYALHVDLGAADNVSFVADYAKFSVHSEADNYTLHVSGFTGTAGNALQYTGGGGKLMHNGMPFSTPGRDNEQSDTNCAQKYGSGWWFNSCFEANLNGKYIEQTSSEP</sequence>
<evidence type="ECO:0000313" key="3">
    <source>
        <dbReference type="EMBL" id="ELU00678.1"/>
    </source>
</evidence>
<feature type="non-terminal residue" evidence="3">
    <location>
        <position position="1"/>
    </location>
</feature>
<dbReference type="STRING" id="283909.R7UA34"/>
<dbReference type="InterPro" id="IPR014716">
    <property type="entry name" value="Fibrinogen_a/b/g_C_1"/>
</dbReference>
<dbReference type="GO" id="GO:0005615">
    <property type="term" value="C:extracellular space"/>
    <property type="evidence" value="ECO:0007669"/>
    <property type="project" value="TreeGrafter"/>
</dbReference>
<name>R7UA34_CAPTE</name>
<dbReference type="HOGENOM" id="CLU_038628_6_2_1"/>
<reference evidence="5" key="1">
    <citation type="submission" date="2012-12" db="EMBL/GenBank/DDBJ databases">
        <authorList>
            <person name="Hellsten U."/>
            <person name="Grimwood J."/>
            <person name="Chapman J.A."/>
            <person name="Shapiro H."/>
            <person name="Aerts A."/>
            <person name="Otillar R.P."/>
            <person name="Terry A.Y."/>
            <person name="Boore J.L."/>
            <person name="Simakov O."/>
            <person name="Marletaz F."/>
            <person name="Cho S.-J."/>
            <person name="Edsinger-Gonzales E."/>
            <person name="Havlak P."/>
            <person name="Kuo D.-H."/>
            <person name="Larsson T."/>
            <person name="Lv J."/>
            <person name="Arendt D."/>
            <person name="Savage R."/>
            <person name="Osoegawa K."/>
            <person name="de Jong P."/>
            <person name="Lindberg D.R."/>
            <person name="Seaver E.C."/>
            <person name="Weisblat D.A."/>
            <person name="Putnam N.H."/>
            <person name="Grigoriev I.V."/>
            <person name="Rokhsar D.S."/>
        </authorList>
    </citation>
    <scope>NUCLEOTIDE SEQUENCE</scope>
    <source>
        <strain evidence="5">I ESC-2004</strain>
    </source>
</reference>
<dbReference type="InterPro" id="IPR002181">
    <property type="entry name" value="Fibrinogen_a/b/g_C_dom"/>
</dbReference>
<dbReference type="Pfam" id="PF00147">
    <property type="entry name" value="Fibrinogen_C"/>
    <property type="match status" value="1"/>
</dbReference>